<dbReference type="AlphaFoldDB" id="A0A3B0U1J0"/>
<accession>A0A3B0U1J0</accession>
<evidence type="ECO:0000256" key="14">
    <source>
        <dbReference type="ARBA" id="ARBA00029440"/>
    </source>
</evidence>
<feature type="non-terminal residue" evidence="16">
    <location>
        <position position="362"/>
    </location>
</feature>
<feature type="domain" description="Glutamine amidotransferase type-2" evidence="15">
    <location>
        <begin position="22"/>
        <end position="362"/>
    </location>
</feature>
<evidence type="ECO:0000256" key="11">
    <source>
        <dbReference type="ARBA" id="ARBA00023014"/>
    </source>
</evidence>
<evidence type="ECO:0000256" key="9">
    <source>
        <dbReference type="ARBA" id="ARBA00023002"/>
    </source>
</evidence>
<dbReference type="InterPro" id="IPR029055">
    <property type="entry name" value="Ntn_hydrolases_N"/>
</dbReference>
<evidence type="ECO:0000256" key="3">
    <source>
        <dbReference type="ARBA" id="ARBA00009716"/>
    </source>
</evidence>
<keyword evidence="5" id="KW-0285">Flavoprotein</keyword>
<protein>
    <submittedName>
        <fullName evidence="16">Glutamate synthase [NADPH] large chain</fullName>
        <ecNumber evidence="16">1.4.1.13</ecNumber>
    </submittedName>
</protein>
<keyword evidence="13" id="KW-0003">3Fe-4S</keyword>
<keyword evidence="6" id="KW-0288">FMN</keyword>
<evidence type="ECO:0000256" key="8">
    <source>
        <dbReference type="ARBA" id="ARBA00022962"/>
    </source>
</evidence>
<keyword evidence="7" id="KW-0479">Metal-binding</keyword>
<dbReference type="PANTHER" id="PTHR11938:SF133">
    <property type="entry name" value="GLUTAMATE SYNTHASE (NADH)"/>
    <property type="match status" value="1"/>
</dbReference>
<dbReference type="Pfam" id="PF00310">
    <property type="entry name" value="GATase_2"/>
    <property type="match status" value="1"/>
</dbReference>
<evidence type="ECO:0000256" key="10">
    <source>
        <dbReference type="ARBA" id="ARBA00023004"/>
    </source>
</evidence>
<evidence type="ECO:0000256" key="1">
    <source>
        <dbReference type="ARBA" id="ARBA00001917"/>
    </source>
</evidence>
<name>A0A3B0U1J0_9ZZZZ</name>
<comment type="pathway">
    <text evidence="14">Amino-acid biosynthesis.</text>
</comment>
<dbReference type="CDD" id="cd00713">
    <property type="entry name" value="GltS"/>
    <property type="match status" value="1"/>
</dbReference>
<evidence type="ECO:0000256" key="2">
    <source>
        <dbReference type="ARBA" id="ARBA00001927"/>
    </source>
</evidence>
<evidence type="ECO:0000256" key="5">
    <source>
        <dbReference type="ARBA" id="ARBA00022630"/>
    </source>
</evidence>
<dbReference type="PANTHER" id="PTHR11938">
    <property type="entry name" value="FAD NADPH DEHYDROGENASE/OXIDOREDUCTASE"/>
    <property type="match status" value="1"/>
</dbReference>
<comment type="similarity">
    <text evidence="3">Belongs to the glutamate synthase family.</text>
</comment>
<evidence type="ECO:0000256" key="13">
    <source>
        <dbReference type="ARBA" id="ARBA00023291"/>
    </source>
</evidence>
<evidence type="ECO:0000259" key="15">
    <source>
        <dbReference type="PROSITE" id="PS51278"/>
    </source>
</evidence>
<proteinExistence type="inferred from homology"/>
<comment type="cofactor">
    <cofactor evidence="1">
        <name>FMN</name>
        <dbReference type="ChEBI" id="CHEBI:58210"/>
    </cofactor>
</comment>
<dbReference type="EC" id="1.4.1.13" evidence="16"/>
<evidence type="ECO:0000256" key="12">
    <source>
        <dbReference type="ARBA" id="ARBA00023164"/>
    </source>
</evidence>
<comment type="cofactor">
    <cofactor evidence="2">
        <name>[3Fe-4S] cluster</name>
        <dbReference type="ChEBI" id="CHEBI:21137"/>
    </cofactor>
</comment>
<keyword evidence="10" id="KW-0408">Iron</keyword>
<dbReference type="InterPro" id="IPR050711">
    <property type="entry name" value="ET-N_metabolism_enzyme"/>
</dbReference>
<dbReference type="SUPFAM" id="SSF56235">
    <property type="entry name" value="N-terminal nucleophile aminohydrolases (Ntn hydrolases)"/>
    <property type="match status" value="1"/>
</dbReference>
<evidence type="ECO:0000256" key="7">
    <source>
        <dbReference type="ARBA" id="ARBA00022723"/>
    </source>
</evidence>
<evidence type="ECO:0000313" key="16">
    <source>
        <dbReference type="EMBL" id="VAW18289.1"/>
    </source>
</evidence>
<dbReference type="GO" id="GO:0004355">
    <property type="term" value="F:glutamate synthase (NADPH) activity"/>
    <property type="evidence" value="ECO:0007669"/>
    <property type="project" value="UniProtKB-EC"/>
</dbReference>
<evidence type="ECO:0000256" key="6">
    <source>
        <dbReference type="ARBA" id="ARBA00022643"/>
    </source>
</evidence>
<keyword evidence="11" id="KW-0411">Iron-sulfur</keyword>
<keyword evidence="8" id="KW-0315">Glutamine amidotransferase</keyword>
<evidence type="ECO:0000256" key="4">
    <source>
        <dbReference type="ARBA" id="ARBA00022605"/>
    </source>
</evidence>
<dbReference type="EMBL" id="UOEN01000410">
    <property type="protein sequence ID" value="VAW18289.1"/>
    <property type="molecule type" value="Genomic_DNA"/>
</dbReference>
<dbReference type="PROSITE" id="PS51278">
    <property type="entry name" value="GATASE_TYPE_2"/>
    <property type="match status" value="1"/>
</dbReference>
<keyword evidence="12" id="KW-0314">Glutamate biosynthesis</keyword>
<keyword evidence="9 16" id="KW-0560">Oxidoreductase</keyword>
<gene>
    <name evidence="16" type="ORF">MNBD_BACTEROID05-574</name>
</gene>
<dbReference type="GO" id="GO:0046872">
    <property type="term" value="F:metal ion binding"/>
    <property type="evidence" value="ECO:0007669"/>
    <property type="project" value="UniProtKB-KW"/>
</dbReference>
<dbReference type="GO" id="GO:0006537">
    <property type="term" value="P:glutamate biosynthetic process"/>
    <property type="evidence" value="ECO:0007669"/>
    <property type="project" value="UniProtKB-KW"/>
</dbReference>
<reference evidence="16" key="1">
    <citation type="submission" date="2018-06" db="EMBL/GenBank/DDBJ databases">
        <authorList>
            <person name="Zhirakovskaya E."/>
        </authorList>
    </citation>
    <scope>NUCLEOTIDE SEQUENCE</scope>
</reference>
<sequence>MSNPFYPEKQGLYDPAFEHDSCGVGFIAHLKGKKTHGIIQDGVQILENLTHRGACGCDPETGDGAGILIQIPDKFFRKECDILNIELPPLGDYGAGIVFLPPSLEDRNVIEEWFEHIIHEEGQKLLGWREVPHDSNKIGKVAQSVEPDFKQVFIGRGKQTTPEEFERKLYVIRKRLYNQVQSSVLNQRNYYYFCSLSSKTIVYKGQLMPEQLNKFFLDLVDPDMESALSIVHSRYSTNTFPTWALSHPYRMIAHNGEINTLRGNINWMHAREQQFISEAFGEDVEKILPIVVPHGSDSATFDNVFEMLVLSGRSLPQAIMMMIPEAWSGHETMSAKKKAFYEYNSCLMEPWDGPASVAFTDG</sequence>
<organism evidence="16">
    <name type="scientific">hydrothermal vent metagenome</name>
    <dbReference type="NCBI Taxonomy" id="652676"/>
    <lineage>
        <taxon>unclassified sequences</taxon>
        <taxon>metagenomes</taxon>
        <taxon>ecological metagenomes</taxon>
    </lineage>
</organism>
<dbReference type="GO" id="GO:0051538">
    <property type="term" value="F:3 iron, 4 sulfur cluster binding"/>
    <property type="evidence" value="ECO:0007669"/>
    <property type="project" value="UniProtKB-KW"/>
</dbReference>
<dbReference type="Gene3D" id="3.60.20.10">
    <property type="entry name" value="Glutamine Phosphoribosylpyrophosphate, subunit 1, domain 1"/>
    <property type="match status" value="1"/>
</dbReference>
<dbReference type="GO" id="GO:0019676">
    <property type="term" value="P:ammonia assimilation cycle"/>
    <property type="evidence" value="ECO:0007669"/>
    <property type="project" value="TreeGrafter"/>
</dbReference>
<keyword evidence="4" id="KW-0028">Amino-acid biosynthesis</keyword>
<dbReference type="InterPro" id="IPR017932">
    <property type="entry name" value="GATase_2_dom"/>
</dbReference>